<dbReference type="InterPro" id="IPR019345">
    <property type="entry name" value="ARMET_C"/>
</dbReference>
<feature type="region of interest" description="Disordered" evidence="2">
    <location>
        <begin position="349"/>
        <end position="379"/>
    </location>
</feature>
<evidence type="ECO:0000256" key="2">
    <source>
        <dbReference type="SAM" id="MobiDB-lite"/>
    </source>
</evidence>
<sequence length="521" mass="57089">MALVDQSNPGGGILVDASSVGRPVGDTSSSAVFVSELPKNFQGGDEALHFALGDLFGQYGKIKKIELYMDQGILETEDFKGEALVVYHTGKFTGTHDKGDPVYEACSDLDGRVRVLGHRNWRIRCEAAVWQKEGFNVKDRAKKSPCVEIVNLWDYAASTPMSWFIDIQEVIRKHVAEHVKEPFVKVEPSEGSATIWCKGAQDAMKLASLMQKSYFMGRKVVASLCRKEKPVADGLPQVPKHLSMKAAGASAMLEKAGIAPGKLDPEVAAAIRRQAEEMMAAEAARKAPVEQEEIVTGPSFLLREGCKVILTGLVSKPENNGKQGSIVRFLDDQQKYQVSLEGKLVKLKPENVEAAEDPPPKRLPKALEEEEEDGDDEDVANSAQEVANEMASMATKPAEKSEADLVATVCVDPALLGKKDEEEEGRGRSRSRERWRKEKLDAIAARVEATKSQGKRCGWVVSGPNPSQVPSSESKPKEPEESREELMKLSVSALKQLLSKYGKTGRGCLEKKDFVDRLKPA</sequence>
<dbReference type="SUPFAM" id="SSF54928">
    <property type="entry name" value="RNA-binding domain, RBD"/>
    <property type="match status" value="1"/>
</dbReference>
<dbReference type="SUPFAM" id="SSF68906">
    <property type="entry name" value="SAP domain"/>
    <property type="match status" value="1"/>
</dbReference>
<feature type="compositionally biased region" description="Basic and acidic residues" evidence="2">
    <location>
        <begin position="474"/>
        <end position="486"/>
    </location>
</feature>
<gene>
    <name evidence="4" type="ORF">EVOR1521_LOCUS10989</name>
</gene>
<evidence type="ECO:0000259" key="3">
    <source>
        <dbReference type="PROSITE" id="PS50102"/>
    </source>
</evidence>
<accession>A0AA36IB49</accession>
<comment type="caution">
    <text evidence="4">The sequence shown here is derived from an EMBL/GenBank/DDBJ whole genome shotgun (WGS) entry which is preliminary data.</text>
</comment>
<dbReference type="Pfam" id="PF10208">
    <property type="entry name" value="ARMET_C"/>
    <property type="match status" value="1"/>
</dbReference>
<reference evidence="4" key="1">
    <citation type="submission" date="2023-08" db="EMBL/GenBank/DDBJ databases">
        <authorList>
            <person name="Chen Y."/>
            <person name="Shah S."/>
            <person name="Dougan E. K."/>
            <person name="Thang M."/>
            <person name="Chan C."/>
        </authorList>
    </citation>
    <scope>NUCLEOTIDE SEQUENCE</scope>
</reference>
<dbReference type="GO" id="GO:0003723">
    <property type="term" value="F:RNA binding"/>
    <property type="evidence" value="ECO:0007669"/>
    <property type="project" value="UniProtKB-UniRule"/>
</dbReference>
<protein>
    <recommendedName>
        <fullName evidence="3">RRM domain-containing protein</fullName>
    </recommendedName>
</protein>
<dbReference type="CDD" id="cd00590">
    <property type="entry name" value="RRM_SF"/>
    <property type="match status" value="1"/>
</dbReference>
<dbReference type="Proteomes" id="UP001178507">
    <property type="component" value="Unassembled WGS sequence"/>
</dbReference>
<evidence type="ECO:0000313" key="4">
    <source>
        <dbReference type="EMBL" id="CAJ1384052.1"/>
    </source>
</evidence>
<evidence type="ECO:0000313" key="5">
    <source>
        <dbReference type="Proteomes" id="UP001178507"/>
    </source>
</evidence>
<dbReference type="InterPro" id="IPR036361">
    <property type="entry name" value="SAP_dom_sf"/>
</dbReference>
<dbReference type="Gene3D" id="3.30.70.330">
    <property type="match status" value="1"/>
</dbReference>
<dbReference type="Gene3D" id="1.10.720.30">
    <property type="entry name" value="SAP domain"/>
    <property type="match status" value="1"/>
</dbReference>
<keyword evidence="1" id="KW-0694">RNA-binding</keyword>
<dbReference type="AlphaFoldDB" id="A0AA36IB49"/>
<dbReference type="InterPro" id="IPR000504">
    <property type="entry name" value="RRM_dom"/>
</dbReference>
<dbReference type="InterPro" id="IPR035979">
    <property type="entry name" value="RBD_domain_sf"/>
</dbReference>
<keyword evidence="5" id="KW-1185">Reference proteome</keyword>
<name>A0AA36IB49_9DINO</name>
<organism evidence="4 5">
    <name type="scientific">Effrenium voratum</name>
    <dbReference type="NCBI Taxonomy" id="2562239"/>
    <lineage>
        <taxon>Eukaryota</taxon>
        <taxon>Sar</taxon>
        <taxon>Alveolata</taxon>
        <taxon>Dinophyceae</taxon>
        <taxon>Suessiales</taxon>
        <taxon>Symbiodiniaceae</taxon>
        <taxon>Effrenium</taxon>
    </lineage>
</organism>
<feature type="compositionally biased region" description="Acidic residues" evidence="2">
    <location>
        <begin position="368"/>
        <end position="379"/>
    </location>
</feature>
<evidence type="ECO:0000256" key="1">
    <source>
        <dbReference type="PROSITE-ProRule" id="PRU00176"/>
    </source>
</evidence>
<dbReference type="PROSITE" id="PS50102">
    <property type="entry name" value="RRM"/>
    <property type="match status" value="1"/>
</dbReference>
<proteinExistence type="predicted"/>
<dbReference type="EMBL" id="CAUJNA010001075">
    <property type="protein sequence ID" value="CAJ1384052.1"/>
    <property type="molecule type" value="Genomic_DNA"/>
</dbReference>
<feature type="domain" description="RRM" evidence="3">
    <location>
        <begin position="30"/>
        <end position="89"/>
    </location>
</feature>
<feature type="region of interest" description="Disordered" evidence="2">
    <location>
        <begin position="454"/>
        <end position="486"/>
    </location>
</feature>
<dbReference type="InterPro" id="IPR012677">
    <property type="entry name" value="Nucleotide-bd_a/b_plait_sf"/>
</dbReference>